<evidence type="ECO:0000313" key="2">
    <source>
        <dbReference type="EMBL" id="KAH0548277.1"/>
    </source>
</evidence>
<organism evidence="2 3">
    <name type="scientific">Trichoglossum hirsutum</name>
    <dbReference type="NCBI Taxonomy" id="265104"/>
    <lineage>
        <taxon>Eukaryota</taxon>
        <taxon>Fungi</taxon>
        <taxon>Dikarya</taxon>
        <taxon>Ascomycota</taxon>
        <taxon>Pezizomycotina</taxon>
        <taxon>Geoglossomycetes</taxon>
        <taxon>Geoglossales</taxon>
        <taxon>Geoglossaceae</taxon>
        <taxon>Trichoglossum</taxon>
    </lineage>
</organism>
<dbReference type="EMBL" id="JAGHQM010002675">
    <property type="protein sequence ID" value="KAH0548277.1"/>
    <property type="molecule type" value="Genomic_DNA"/>
</dbReference>
<accession>A0A9P8L6J9</accession>
<dbReference type="Proteomes" id="UP000750711">
    <property type="component" value="Unassembled WGS sequence"/>
</dbReference>
<evidence type="ECO:0000313" key="3">
    <source>
        <dbReference type="Proteomes" id="UP000750711"/>
    </source>
</evidence>
<keyword evidence="3" id="KW-1185">Reference proteome</keyword>
<name>A0A9P8L6J9_9PEZI</name>
<comment type="caution">
    <text evidence="2">The sequence shown here is derived from an EMBL/GenBank/DDBJ whole genome shotgun (WGS) entry which is preliminary data.</text>
</comment>
<feature type="compositionally biased region" description="Basic and acidic residues" evidence="1">
    <location>
        <begin position="15"/>
        <end position="24"/>
    </location>
</feature>
<protein>
    <submittedName>
        <fullName evidence="2">Uncharacterized protein</fullName>
    </submittedName>
</protein>
<reference evidence="2" key="1">
    <citation type="submission" date="2021-03" db="EMBL/GenBank/DDBJ databases">
        <title>Comparative genomics and phylogenomic investigation of the class Geoglossomycetes provide insights into ecological specialization and systematics.</title>
        <authorList>
            <person name="Melie T."/>
            <person name="Pirro S."/>
            <person name="Miller A.N."/>
            <person name="Quandt A."/>
        </authorList>
    </citation>
    <scope>NUCLEOTIDE SEQUENCE</scope>
    <source>
        <strain evidence="2">CAQ_001_2017</strain>
    </source>
</reference>
<proteinExistence type="predicted"/>
<feature type="region of interest" description="Disordered" evidence="1">
    <location>
        <begin position="1"/>
        <end position="34"/>
    </location>
</feature>
<sequence>MHYDGEFTLQNQTTEAERPPEVDRSSGSGEDEYHQHVPILDQLTVERKFEHDHLPRVSYDAGVAIYQTPPFIDQTQLQHHAIPLQYSGVSPSGVTIPDVHYPPAPVFPTPSPQALSLNDSAEVWHTERYSSASLTEALGQLAIDETGIGTGS</sequence>
<evidence type="ECO:0000256" key="1">
    <source>
        <dbReference type="SAM" id="MobiDB-lite"/>
    </source>
</evidence>
<dbReference type="AlphaFoldDB" id="A0A9P8L6J9"/>
<gene>
    <name evidence="2" type="ORF">GP486_008020</name>
</gene>